<name>A0ABD2Q2X5_9PLAT</name>
<reference evidence="1 2" key="1">
    <citation type="submission" date="2024-11" db="EMBL/GenBank/DDBJ databases">
        <title>Adaptive evolution of stress response genes in parasites aligns with host niche diversity.</title>
        <authorList>
            <person name="Hahn C."/>
            <person name="Resl P."/>
        </authorList>
    </citation>
    <scope>NUCLEOTIDE SEQUENCE [LARGE SCALE GENOMIC DNA]</scope>
    <source>
        <strain evidence="1">EGGRZ-B1_66</strain>
        <tissue evidence="1">Body</tissue>
    </source>
</reference>
<dbReference type="EMBL" id="JBJKFK010001137">
    <property type="protein sequence ID" value="KAL3313966.1"/>
    <property type="molecule type" value="Genomic_DNA"/>
</dbReference>
<evidence type="ECO:0000313" key="2">
    <source>
        <dbReference type="Proteomes" id="UP001626550"/>
    </source>
</evidence>
<comment type="caution">
    <text evidence="1">The sequence shown here is derived from an EMBL/GenBank/DDBJ whole genome shotgun (WGS) entry which is preliminary data.</text>
</comment>
<sequence>MICEALIAHGECRHFEDYNHFHNFVHAAIAMFETFHPNDPFRDLKLKELMSIICSKRLLKDNASFLAELVYSTRFTHLKLDHDIIKQFLQYHLEFLVSYLPLKKLFPIMRKQFEVQCAIEFSPCHRRVVFNRSFYQLVSQMNTRLYIHKEDVMRFNYLPRSPESKFYFLRDDINKYNSMTLAFNFRDLYNGRYHWIEKIQSEFKNCLKPFKLFNDEDIVRHYFSVIHQFDLYNEPFFGPLHELKQHYDLEANNRPCFRIPD</sequence>
<dbReference type="Proteomes" id="UP001626550">
    <property type="component" value="Unassembled WGS sequence"/>
</dbReference>
<dbReference type="AlphaFoldDB" id="A0ABD2Q2X5"/>
<protein>
    <submittedName>
        <fullName evidence="1">Uncharacterized protein</fullName>
    </submittedName>
</protein>
<organism evidence="1 2">
    <name type="scientific">Cichlidogyrus casuarinus</name>
    <dbReference type="NCBI Taxonomy" id="1844966"/>
    <lineage>
        <taxon>Eukaryota</taxon>
        <taxon>Metazoa</taxon>
        <taxon>Spiralia</taxon>
        <taxon>Lophotrochozoa</taxon>
        <taxon>Platyhelminthes</taxon>
        <taxon>Monogenea</taxon>
        <taxon>Monopisthocotylea</taxon>
        <taxon>Dactylogyridea</taxon>
        <taxon>Ancyrocephalidae</taxon>
        <taxon>Cichlidogyrus</taxon>
    </lineage>
</organism>
<keyword evidence="2" id="KW-1185">Reference proteome</keyword>
<evidence type="ECO:0000313" key="1">
    <source>
        <dbReference type="EMBL" id="KAL3313966.1"/>
    </source>
</evidence>
<gene>
    <name evidence="1" type="ORF">Ciccas_007424</name>
</gene>
<proteinExistence type="predicted"/>
<accession>A0ABD2Q2X5</accession>